<dbReference type="AlphaFoldDB" id="A0A561UGW5"/>
<feature type="domain" description="Thiopeptide-type bacteriocin biosynthesis" evidence="1">
    <location>
        <begin position="2"/>
        <end position="142"/>
    </location>
</feature>
<accession>A0A561UGW5</accession>
<evidence type="ECO:0000313" key="2">
    <source>
        <dbReference type="EMBL" id="TWF98591.1"/>
    </source>
</evidence>
<organism evidence="2 3">
    <name type="scientific">Kitasatospora viridis</name>
    <dbReference type="NCBI Taxonomy" id="281105"/>
    <lineage>
        <taxon>Bacteria</taxon>
        <taxon>Bacillati</taxon>
        <taxon>Actinomycetota</taxon>
        <taxon>Actinomycetes</taxon>
        <taxon>Kitasatosporales</taxon>
        <taxon>Streptomycetaceae</taxon>
        <taxon>Kitasatospora</taxon>
    </lineage>
</organism>
<reference evidence="2 3" key="1">
    <citation type="submission" date="2019-06" db="EMBL/GenBank/DDBJ databases">
        <title>Sequencing the genomes of 1000 actinobacteria strains.</title>
        <authorList>
            <person name="Klenk H.-P."/>
        </authorList>
    </citation>
    <scope>NUCLEOTIDE SEQUENCE [LARGE SCALE GENOMIC DNA]</scope>
    <source>
        <strain evidence="2 3">DSM 44826</strain>
    </source>
</reference>
<comment type="caution">
    <text evidence="2">The sequence shown here is derived from an EMBL/GenBank/DDBJ whole genome shotgun (WGS) entry which is preliminary data.</text>
</comment>
<proteinExistence type="predicted"/>
<protein>
    <submittedName>
        <fullName evidence="2">Thiopeptide-type bacteriocin biosynthesis protein</fullName>
    </submittedName>
</protein>
<dbReference type="InterPro" id="IPR023809">
    <property type="entry name" value="Thiopep_bacteriocin_synth_dom"/>
</dbReference>
<keyword evidence="3" id="KW-1185">Reference proteome</keyword>
<evidence type="ECO:0000259" key="1">
    <source>
        <dbReference type="Pfam" id="PF14028"/>
    </source>
</evidence>
<gene>
    <name evidence="2" type="ORF">FHX73_112412</name>
</gene>
<sequence length="153" mass="16419">MLEAAEEVFTADSRAVAAALRHLPAAQVHPTALVAVGMLHITQGFFGQEAGAAWLAEHPSRPAPVERATASQATALASLTGWPSELAEAKHDRAQALGAYQLLLPEDADRTSVVESLLHMHHNRLVGLDLDAEAAARRLARQLARAQQEGQRR</sequence>
<evidence type="ECO:0000313" key="3">
    <source>
        <dbReference type="Proteomes" id="UP000317940"/>
    </source>
</evidence>
<dbReference type="EMBL" id="VIWT01000001">
    <property type="protein sequence ID" value="TWF98591.1"/>
    <property type="molecule type" value="Genomic_DNA"/>
</dbReference>
<name>A0A561UGW5_9ACTN</name>
<dbReference type="Pfam" id="PF14028">
    <property type="entry name" value="Lant_dehydr_C"/>
    <property type="match status" value="1"/>
</dbReference>
<dbReference type="Proteomes" id="UP000317940">
    <property type="component" value="Unassembled WGS sequence"/>
</dbReference>
<dbReference type="NCBIfam" id="TIGR03891">
    <property type="entry name" value="thiopep_ocin"/>
    <property type="match status" value="1"/>
</dbReference>